<evidence type="ECO:0000313" key="2">
    <source>
        <dbReference type="Proteomes" id="UP000199537"/>
    </source>
</evidence>
<protein>
    <submittedName>
        <fullName evidence="1">Uncharacterized protein</fullName>
    </submittedName>
</protein>
<sequence>MLVHYENYDKWFIFDIEKNMRIEDLFSFTVLYYKVSYELMLSQDEINKKRAKKHHIKHEKDWLFRSIEHVSLRYDTLYGKRVSFFSEGFINQVRDMPVLADLTHIYQAKAELFESFKNFCIFYISTELNDYR</sequence>
<name>A0A1I7N0Z0_9BACT</name>
<evidence type="ECO:0000313" key="1">
    <source>
        <dbReference type="EMBL" id="SFV28337.1"/>
    </source>
</evidence>
<dbReference type="AlphaFoldDB" id="A0A1I7N0Z0"/>
<organism evidence="1 2">
    <name type="scientific">Thermoflavifilum thermophilum</name>
    <dbReference type="NCBI Taxonomy" id="1393122"/>
    <lineage>
        <taxon>Bacteria</taxon>
        <taxon>Pseudomonadati</taxon>
        <taxon>Bacteroidota</taxon>
        <taxon>Chitinophagia</taxon>
        <taxon>Chitinophagales</taxon>
        <taxon>Chitinophagaceae</taxon>
        <taxon>Thermoflavifilum</taxon>
    </lineage>
</organism>
<reference evidence="2" key="1">
    <citation type="submission" date="2016-10" db="EMBL/GenBank/DDBJ databases">
        <authorList>
            <person name="Varghese N."/>
            <person name="Submissions S."/>
        </authorList>
    </citation>
    <scope>NUCLEOTIDE SEQUENCE [LARGE SCALE GENOMIC DNA]</scope>
    <source>
        <strain evidence="2">DSM 14807</strain>
    </source>
</reference>
<dbReference type="RefSeq" id="WP_092456756.1">
    <property type="nucleotide sequence ID" value="NZ_FPCJ01000001.1"/>
</dbReference>
<keyword evidence="2" id="KW-1185">Reference proteome</keyword>
<dbReference type="Proteomes" id="UP000199537">
    <property type="component" value="Unassembled WGS sequence"/>
</dbReference>
<proteinExistence type="predicted"/>
<dbReference type="EMBL" id="FPCJ01000001">
    <property type="protein sequence ID" value="SFV28337.1"/>
    <property type="molecule type" value="Genomic_DNA"/>
</dbReference>
<dbReference type="STRING" id="1393122.SAMN05660895_0310"/>
<accession>A0A1I7N0Z0</accession>
<gene>
    <name evidence="1" type="ORF">SAMN05660895_0310</name>
</gene>